<dbReference type="AlphaFoldDB" id="A0A1F5Z1I2"/>
<dbReference type="EMBL" id="MFJG01000023">
    <property type="protein sequence ID" value="OGG06320.1"/>
    <property type="molecule type" value="Genomic_DNA"/>
</dbReference>
<dbReference type="STRING" id="1798377.A2872_01160"/>
<proteinExistence type="predicted"/>
<accession>A0A1F5Z1I2</accession>
<dbReference type="Proteomes" id="UP000178681">
    <property type="component" value="Unassembled WGS sequence"/>
</dbReference>
<evidence type="ECO:0000313" key="1">
    <source>
        <dbReference type="EMBL" id="OGG06320.1"/>
    </source>
</evidence>
<protein>
    <submittedName>
        <fullName evidence="1">Uncharacterized protein</fullName>
    </submittedName>
</protein>
<comment type="caution">
    <text evidence="1">The sequence shown here is derived from an EMBL/GenBank/DDBJ whole genome shotgun (WGS) entry which is preliminary data.</text>
</comment>
<reference evidence="1 2" key="1">
    <citation type="journal article" date="2016" name="Nat. Commun.">
        <title>Thousands of microbial genomes shed light on interconnected biogeochemical processes in an aquifer system.</title>
        <authorList>
            <person name="Anantharaman K."/>
            <person name="Brown C.T."/>
            <person name="Hug L.A."/>
            <person name="Sharon I."/>
            <person name="Castelle C.J."/>
            <person name="Probst A.J."/>
            <person name="Thomas B.C."/>
            <person name="Singh A."/>
            <person name="Wilkins M.J."/>
            <person name="Karaoz U."/>
            <person name="Brodie E.L."/>
            <person name="Williams K.H."/>
            <person name="Hubbard S.S."/>
            <person name="Banfield J.F."/>
        </authorList>
    </citation>
    <scope>NUCLEOTIDE SEQUENCE [LARGE SCALE GENOMIC DNA]</scope>
</reference>
<gene>
    <name evidence="1" type="ORF">A2872_01160</name>
</gene>
<organism evidence="1 2">
    <name type="scientific">Candidatus Gottesmanbacteria bacterium RIFCSPHIGHO2_01_FULL_42_12</name>
    <dbReference type="NCBI Taxonomy" id="1798377"/>
    <lineage>
        <taxon>Bacteria</taxon>
        <taxon>Candidatus Gottesmaniibacteriota</taxon>
    </lineage>
</organism>
<name>A0A1F5Z1I2_9BACT</name>
<sequence>MNDPEVPHLWPEAIIPCESCPLLKEGRIQLCRLADSLVNTPERGFLTDAAETAKKRLLKISKAYYDEIAHETYIFLVCVALSESLKNGFSRVRQTLTELKGNSMDQY</sequence>
<evidence type="ECO:0000313" key="2">
    <source>
        <dbReference type="Proteomes" id="UP000178681"/>
    </source>
</evidence>